<evidence type="ECO:0000256" key="1">
    <source>
        <dbReference type="SAM" id="MobiDB-lite"/>
    </source>
</evidence>
<accession>A0A834IGR9</accession>
<evidence type="ECO:0000313" key="2">
    <source>
        <dbReference type="EMBL" id="KAF7280877.1"/>
    </source>
</evidence>
<feature type="compositionally biased region" description="Basic and acidic residues" evidence="1">
    <location>
        <begin position="44"/>
        <end position="84"/>
    </location>
</feature>
<feature type="compositionally biased region" description="Basic and acidic residues" evidence="1">
    <location>
        <begin position="8"/>
        <end position="17"/>
    </location>
</feature>
<name>A0A834IGR9_RHYFE</name>
<comment type="caution">
    <text evidence="2">The sequence shown here is derived from an EMBL/GenBank/DDBJ whole genome shotgun (WGS) entry which is preliminary data.</text>
</comment>
<gene>
    <name evidence="2" type="ORF">GWI33_005426</name>
</gene>
<sequence>MSTAGGERSGRPKEQHGRTIKQSSGAASPAAASGGGDLFVRDGPAIERGHERASFHLTIRDTAEERSSVLSRPKNDRGSADKWGAEPRVACSGALLLLLISDPSTGTRYIEFRHRTFIVHRPHYLRRDWGLLMISTYH</sequence>
<keyword evidence="3" id="KW-1185">Reference proteome</keyword>
<protein>
    <submittedName>
        <fullName evidence="2">Uncharacterized protein</fullName>
    </submittedName>
</protein>
<feature type="region of interest" description="Disordered" evidence="1">
    <location>
        <begin position="1"/>
        <end position="84"/>
    </location>
</feature>
<dbReference type="AlphaFoldDB" id="A0A834IGR9"/>
<reference evidence="2" key="1">
    <citation type="submission" date="2020-08" db="EMBL/GenBank/DDBJ databases">
        <title>Genome sequencing and assembly of the red palm weevil Rhynchophorus ferrugineus.</title>
        <authorList>
            <person name="Dias G.B."/>
            <person name="Bergman C.M."/>
            <person name="Manee M."/>
        </authorList>
    </citation>
    <scope>NUCLEOTIDE SEQUENCE</scope>
    <source>
        <strain evidence="2">AA-2017</strain>
        <tissue evidence="2">Whole larva</tissue>
    </source>
</reference>
<organism evidence="2 3">
    <name type="scientific">Rhynchophorus ferrugineus</name>
    <name type="common">Red palm weevil</name>
    <name type="synonym">Curculio ferrugineus</name>
    <dbReference type="NCBI Taxonomy" id="354439"/>
    <lineage>
        <taxon>Eukaryota</taxon>
        <taxon>Metazoa</taxon>
        <taxon>Ecdysozoa</taxon>
        <taxon>Arthropoda</taxon>
        <taxon>Hexapoda</taxon>
        <taxon>Insecta</taxon>
        <taxon>Pterygota</taxon>
        <taxon>Neoptera</taxon>
        <taxon>Endopterygota</taxon>
        <taxon>Coleoptera</taxon>
        <taxon>Polyphaga</taxon>
        <taxon>Cucujiformia</taxon>
        <taxon>Curculionidae</taxon>
        <taxon>Dryophthorinae</taxon>
        <taxon>Rhynchophorus</taxon>
    </lineage>
</organism>
<evidence type="ECO:0000313" key="3">
    <source>
        <dbReference type="Proteomes" id="UP000625711"/>
    </source>
</evidence>
<dbReference type="Proteomes" id="UP000625711">
    <property type="component" value="Unassembled WGS sequence"/>
</dbReference>
<feature type="compositionally biased region" description="Low complexity" evidence="1">
    <location>
        <begin position="23"/>
        <end position="32"/>
    </location>
</feature>
<dbReference type="EMBL" id="JAACXV010000271">
    <property type="protein sequence ID" value="KAF7280877.1"/>
    <property type="molecule type" value="Genomic_DNA"/>
</dbReference>
<proteinExistence type="predicted"/>